<dbReference type="AlphaFoldDB" id="A0A7J7IYG2"/>
<dbReference type="GO" id="GO:0005789">
    <property type="term" value="C:endoplasmic reticulum membrane"/>
    <property type="evidence" value="ECO:0007669"/>
    <property type="project" value="TreeGrafter"/>
</dbReference>
<feature type="transmembrane region" description="Helical" evidence="7">
    <location>
        <begin position="532"/>
        <end position="552"/>
    </location>
</feature>
<name>A0A7J7IYG2_BUGNE</name>
<dbReference type="Proteomes" id="UP000593567">
    <property type="component" value="Unassembled WGS sequence"/>
</dbReference>
<dbReference type="EMBL" id="VXIV02003292">
    <property type="protein sequence ID" value="KAF6018597.1"/>
    <property type="molecule type" value="Genomic_DNA"/>
</dbReference>
<gene>
    <name evidence="8" type="ORF">EB796_023086</name>
</gene>
<organism evidence="8 9">
    <name type="scientific">Bugula neritina</name>
    <name type="common">Brown bryozoan</name>
    <name type="synonym">Sertularia neritina</name>
    <dbReference type="NCBI Taxonomy" id="10212"/>
    <lineage>
        <taxon>Eukaryota</taxon>
        <taxon>Metazoa</taxon>
        <taxon>Spiralia</taxon>
        <taxon>Lophotrochozoa</taxon>
        <taxon>Bryozoa</taxon>
        <taxon>Gymnolaemata</taxon>
        <taxon>Cheilostomatida</taxon>
        <taxon>Flustrina</taxon>
        <taxon>Buguloidea</taxon>
        <taxon>Bugulidae</taxon>
        <taxon>Bugula</taxon>
    </lineage>
</organism>
<dbReference type="InterPro" id="IPR008010">
    <property type="entry name" value="Tatp1"/>
</dbReference>
<feature type="region of interest" description="Disordered" evidence="6">
    <location>
        <begin position="291"/>
        <end position="311"/>
    </location>
</feature>
<evidence type="ECO:0000256" key="2">
    <source>
        <dbReference type="ARBA" id="ARBA00008803"/>
    </source>
</evidence>
<evidence type="ECO:0000256" key="7">
    <source>
        <dbReference type="SAM" id="Phobius"/>
    </source>
</evidence>
<keyword evidence="4 7" id="KW-1133">Transmembrane helix</keyword>
<dbReference type="GO" id="GO:0036064">
    <property type="term" value="C:ciliary basal body"/>
    <property type="evidence" value="ECO:0007669"/>
    <property type="project" value="TreeGrafter"/>
</dbReference>
<dbReference type="PANTHER" id="PTHR13317:SF4">
    <property type="entry name" value="TRANSMEMBRANE ANTERIOR POSTERIOR TRANSFORMATION PROTEIN 1 HOMOLOG"/>
    <property type="match status" value="1"/>
</dbReference>
<comment type="similarity">
    <text evidence="2">Belongs to the TAPT1 family.</text>
</comment>
<comment type="caution">
    <text evidence="8">The sequence shown here is derived from an EMBL/GenBank/DDBJ whole genome shotgun (WGS) entry which is preliminary data.</text>
</comment>
<evidence type="ECO:0000256" key="4">
    <source>
        <dbReference type="ARBA" id="ARBA00022989"/>
    </source>
</evidence>
<feature type="transmembrane region" description="Helical" evidence="7">
    <location>
        <begin position="460"/>
        <end position="485"/>
    </location>
</feature>
<feature type="transmembrane region" description="Helical" evidence="7">
    <location>
        <begin position="437"/>
        <end position="454"/>
    </location>
</feature>
<dbReference type="PANTHER" id="PTHR13317">
    <property type="entry name" value="TRANSMEMBRANE ANTERIOR POSTERIOR TRANSFORMATION PROTEIN 1 HOMOLOG"/>
    <property type="match status" value="1"/>
</dbReference>
<feature type="transmembrane region" description="Helical" evidence="7">
    <location>
        <begin position="391"/>
        <end position="416"/>
    </location>
</feature>
<feature type="transmembrane region" description="Helical" evidence="7">
    <location>
        <begin position="720"/>
        <end position="748"/>
    </location>
</feature>
<dbReference type="OrthoDB" id="29023at2759"/>
<accession>A0A7J7IYG2</accession>
<protein>
    <submittedName>
        <fullName evidence="8">TAPT1</fullName>
    </submittedName>
</protein>
<dbReference type="GO" id="GO:0045724">
    <property type="term" value="P:positive regulation of cilium assembly"/>
    <property type="evidence" value="ECO:0007669"/>
    <property type="project" value="TreeGrafter"/>
</dbReference>
<keyword evidence="9" id="KW-1185">Reference proteome</keyword>
<keyword evidence="3 7" id="KW-0812">Transmembrane</keyword>
<feature type="compositionally biased region" description="Basic and acidic residues" evidence="6">
    <location>
        <begin position="124"/>
        <end position="133"/>
    </location>
</feature>
<feature type="compositionally biased region" description="Polar residues" evidence="6">
    <location>
        <begin position="102"/>
        <end position="123"/>
    </location>
</feature>
<feature type="transmembrane region" description="Helical" evidence="7">
    <location>
        <begin position="626"/>
        <end position="646"/>
    </location>
</feature>
<evidence type="ECO:0000313" key="9">
    <source>
        <dbReference type="Proteomes" id="UP000593567"/>
    </source>
</evidence>
<evidence type="ECO:0000256" key="5">
    <source>
        <dbReference type="ARBA" id="ARBA00023136"/>
    </source>
</evidence>
<evidence type="ECO:0000313" key="8">
    <source>
        <dbReference type="EMBL" id="KAF6018597.1"/>
    </source>
</evidence>
<evidence type="ECO:0000256" key="3">
    <source>
        <dbReference type="ARBA" id="ARBA00022692"/>
    </source>
</evidence>
<feature type="region of interest" description="Disordered" evidence="6">
    <location>
        <begin position="1"/>
        <end position="22"/>
    </location>
</feature>
<proteinExistence type="inferred from homology"/>
<reference evidence="8" key="1">
    <citation type="submission" date="2020-06" db="EMBL/GenBank/DDBJ databases">
        <title>Draft genome of Bugula neritina, a colonial animal packing powerful symbionts and potential medicines.</title>
        <authorList>
            <person name="Rayko M."/>
        </authorList>
    </citation>
    <scope>NUCLEOTIDE SEQUENCE [LARGE SCALE GENOMIC DNA]</scope>
    <source>
        <strain evidence="8">Kwan_BN1</strain>
    </source>
</reference>
<evidence type="ECO:0000256" key="6">
    <source>
        <dbReference type="SAM" id="MobiDB-lite"/>
    </source>
</evidence>
<feature type="compositionally biased region" description="Basic and acidic residues" evidence="6">
    <location>
        <begin position="301"/>
        <end position="311"/>
    </location>
</feature>
<feature type="compositionally biased region" description="Low complexity" evidence="6">
    <location>
        <begin position="291"/>
        <end position="300"/>
    </location>
</feature>
<feature type="region of interest" description="Disordered" evidence="6">
    <location>
        <begin position="67"/>
        <end position="133"/>
    </location>
</feature>
<sequence length="789" mass="89519">MSLSNTRSRSNIDRDTDCGCDSYSRYCEAKSDEYDNRNMTVKDLDSISSNGTSAVDAQDLKLQSTTSTIGGKANADPSNSSYTLISNSNSPVPRSKLKLRKTSPSLKFQRQPQVELSNDSTDQSVRRGEGETETKLRPAFNTEAYLETSDSLTLSQFKSKRDSSKKCNELTFSNRLQATPSNISERTSSLESTMNVVDGENAERTNKKVYQETELLLKGQGENQYQSKIRNRNNEDRYANQSYDKYQTILNAPDGDGTSTCDNAHSVDFESPNESDINSEKGSCSAAVNTCDSSSTSCRSESTEHAKDEEELHSLSKINLAQHRNEVEFNSNSERNYDGDWAGENKPEGFASYFWSELSRGYEPDENEAVFNIKRQRVYVFLRIPWECEKFLFYGFLQCIDSFLFIFTFLPLRLLIIMLKLLARPWTLFIPQRNSDYSSWYHHTCLLLLVVLSASQKCDLAKGVILFIGCLIMQYVDASVLYHLIRGQALIKLYIIFNLLDIGDKLLSSFGQDILDALMWTVADPKRRRTGVVMYLVTAVIYVVLHSTLVLFQASALNVAFNSHNPALLSILISNNAVELKGGVFKKFEKTNLFQMSCSDVRERFHFQALIIVVCMRNMTDFNWDIVRFIELIPYIVMLLASEVVVDGVKHAFITKFNNIPAKVYKEYTALLANDVINSRKKNAFSDVSDQVARRLGLTPLPVACVLIKVAIKCFKIESVLAVVNIVLVFLCLLIAKVAIGVVVYSWAIDYYRDYHQQQAKMSRRTRHKSGIDEDLLRCENNYHFHKKS</sequence>
<feature type="compositionally biased region" description="Polar residues" evidence="6">
    <location>
        <begin position="76"/>
        <end position="92"/>
    </location>
</feature>
<dbReference type="Pfam" id="PF05346">
    <property type="entry name" value="DUF747"/>
    <property type="match status" value="1"/>
</dbReference>
<keyword evidence="5 7" id="KW-0472">Membrane</keyword>
<evidence type="ECO:0000256" key="1">
    <source>
        <dbReference type="ARBA" id="ARBA00004141"/>
    </source>
</evidence>
<comment type="subcellular location">
    <subcellularLocation>
        <location evidence="1">Membrane</location>
        <topology evidence="1">Multi-pass membrane protein</topology>
    </subcellularLocation>
</comment>